<dbReference type="EMBL" id="SACO01000016">
    <property type="protein sequence ID" value="RVU03359.1"/>
    <property type="molecule type" value="Genomic_DNA"/>
</dbReference>
<dbReference type="Pfam" id="PF17851">
    <property type="entry name" value="GH43_C2"/>
    <property type="match status" value="1"/>
</dbReference>
<keyword evidence="8" id="KW-0732">Signal</keyword>
<comment type="caution">
    <text evidence="10">The sequence shown here is derived from an EMBL/GenBank/DDBJ whole genome shotgun (WGS) entry which is preliminary data.</text>
</comment>
<feature type="domain" description="Beta-xylosidase C-terminal Concanavalin A-like" evidence="9">
    <location>
        <begin position="357"/>
        <end position="500"/>
    </location>
</feature>
<dbReference type="OrthoDB" id="9801455at2"/>
<organism evidence="10 11">
    <name type="scientific">Novosphingobium umbonatum</name>
    <dbReference type="NCBI Taxonomy" id="1908524"/>
    <lineage>
        <taxon>Bacteria</taxon>
        <taxon>Pseudomonadati</taxon>
        <taxon>Pseudomonadota</taxon>
        <taxon>Alphaproteobacteria</taxon>
        <taxon>Sphingomonadales</taxon>
        <taxon>Sphingomonadaceae</taxon>
        <taxon>Novosphingobium</taxon>
    </lineage>
</organism>
<dbReference type="InterPro" id="IPR013320">
    <property type="entry name" value="ConA-like_dom_sf"/>
</dbReference>
<dbReference type="PROSITE" id="PS51318">
    <property type="entry name" value="TAT"/>
    <property type="match status" value="1"/>
</dbReference>
<keyword evidence="3 6" id="KW-0326">Glycosidase</keyword>
<dbReference type="GO" id="GO:0005975">
    <property type="term" value="P:carbohydrate metabolic process"/>
    <property type="evidence" value="ECO:0007669"/>
    <property type="project" value="InterPro"/>
</dbReference>
<name>A0A437N0D2_9SPHN</name>
<evidence type="ECO:0000256" key="7">
    <source>
        <dbReference type="SAM" id="MobiDB-lite"/>
    </source>
</evidence>
<feature type="active site" description="Proton donor" evidence="4">
    <location>
        <position position="224"/>
    </location>
</feature>
<reference evidence="10 11" key="1">
    <citation type="submission" date="2019-01" db="EMBL/GenBank/DDBJ databases">
        <authorList>
            <person name="Chen W.-M."/>
        </authorList>
    </citation>
    <scope>NUCLEOTIDE SEQUENCE [LARGE SCALE GENOMIC DNA]</scope>
    <source>
        <strain evidence="10 11">FSY-9</strain>
    </source>
</reference>
<feature type="active site" description="Proton acceptor" evidence="4">
    <location>
        <position position="63"/>
    </location>
</feature>
<keyword evidence="2 6" id="KW-0378">Hydrolase</keyword>
<evidence type="ECO:0000256" key="3">
    <source>
        <dbReference type="ARBA" id="ARBA00023295"/>
    </source>
</evidence>
<keyword evidence="11" id="KW-1185">Reference proteome</keyword>
<feature type="signal peptide" evidence="8">
    <location>
        <begin position="1"/>
        <end position="24"/>
    </location>
</feature>
<dbReference type="AlphaFoldDB" id="A0A437N0D2"/>
<dbReference type="PANTHER" id="PTHR42812">
    <property type="entry name" value="BETA-XYLOSIDASE"/>
    <property type="match status" value="1"/>
</dbReference>
<evidence type="ECO:0000256" key="4">
    <source>
        <dbReference type="PIRSR" id="PIRSR606710-1"/>
    </source>
</evidence>
<dbReference type="Pfam" id="PF04616">
    <property type="entry name" value="Glyco_hydro_43"/>
    <property type="match status" value="1"/>
</dbReference>
<sequence length="537" mass="58483">MTTRRNALQGMAFASLTSSLPAMAASAKPTPVSGGAKGTEGERRADLGNGWFRNPVMAGDYPDPSILKDGEDYYMTHSSFDASPGLIIWHSRDLVNWRPIGPALEKPLGTVFAVDIAKHNGRYYIYIPFMKAPWSQGLASFANIYVIHADSMAGPWSDPIDLKIGGLIDPGHVVGEDGQRYLYLSGVNRVALAADGLSTIGPVEPAYDGWHYPDEWVTEGYSLEGPKLFRRGEWFYLVSAVGGTSGPATSHMVIIARSKSAKGPWVNCPHNPIVRTKSDKEAWWSRGHATMVEGPKGQWYMVYHGYEKDYRSLGRQTLLEPVAWDKDGWPRALGGDLSLAMPMPGGKAGAAGGFTRSDDFTKPAFGTRWSFYGAAPGEIARASVGGGVLELQAKGSGPADCSPLTQTVGDHAYEISVTVEPVDGAQGGLLLFYNDRLFLGMGIDGQRMVTWRGGRSSYWQEPAPVAPKLHLKIVNDRQIVSFYYSLDGKNWTRHGIRSEVSGYQANTVDDLSSLRPALFASGKGKVRFSDYRFKALG</sequence>
<dbReference type="RefSeq" id="WP_127711430.1">
    <property type="nucleotide sequence ID" value="NZ_SACO01000016.1"/>
</dbReference>
<dbReference type="PANTHER" id="PTHR42812:SF2">
    <property type="entry name" value="XYLOSIDASE_ARABINOSIDASE"/>
    <property type="match status" value="1"/>
</dbReference>
<accession>A0A437N0D2</accession>
<proteinExistence type="inferred from homology"/>
<dbReference type="CDD" id="cd09002">
    <property type="entry name" value="GH43_XYL-like"/>
    <property type="match status" value="1"/>
</dbReference>
<feature type="region of interest" description="Disordered" evidence="7">
    <location>
        <begin position="25"/>
        <end position="45"/>
    </location>
</feature>
<gene>
    <name evidence="10" type="ORF">EOE18_16190</name>
</gene>
<dbReference type="Proteomes" id="UP000282837">
    <property type="component" value="Unassembled WGS sequence"/>
</dbReference>
<comment type="similarity">
    <text evidence="1 6">Belongs to the glycosyl hydrolase 43 family.</text>
</comment>
<dbReference type="InterPro" id="IPR006311">
    <property type="entry name" value="TAT_signal"/>
</dbReference>
<dbReference type="InterPro" id="IPR051795">
    <property type="entry name" value="Glycosyl_Hydrlase_43"/>
</dbReference>
<evidence type="ECO:0000256" key="2">
    <source>
        <dbReference type="ARBA" id="ARBA00022801"/>
    </source>
</evidence>
<feature type="chain" id="PRO_5019249541" evidence="8">
    <location>
        <begin position="25"/>
        <end position="537"/>
    </location>
</feature>
<dbReference type="InterPro" id="IPR023296">
    <property type="entry name" value="Glyco_hydro_beta-prop_sf"/>
</dbReference>
<evidence type="ECO:0000313" key="10">
    <source>
        <dbReference type="EMBL" id="RVU03359.1"/>
    </source>
</evidence>
<evidence type="ECO:0000259" key="9">
    <source>
        <dbReference type="Pfam" id="PF17851"/>
    </source>
</evidence>
<evidence type="ECO:0000313" key="11">
    <source>
        <dbReference type="Proteomes" id="UP000282837"/>
    </source>
</evidence>
<dbReference type="InterPro" id="IPR041542">
    <property type="entry name" value="GH43_C2"/>
</dbReference>
<dbReference type="GO" id="GO:0004553">
    <property type="term" value="F:hydrolase activity, hydrolyzing O-glycosyl compounds"/>
    <property type="evidence" value="ECO:0007669"/>
    <property type="project" value="InterPro"/>
</dbReference>
<dbReference type="Gene3D" id="2.115.10.20">
    <property type="entry name" value="Glycosyl hydrolase domain, family 43"/>
    <property type="match status" value="1"/>
</dbReference>
<dbReference type="InterPro" id="IPR006710">
    <property type="entry name" value="Glyco_hydro_43"/>
</dbReference>
<evidence type="ECO:0000256" key="1">
    <source>
        <dbReference type="ARBA" id="ARBA00009865"/>
    </source>
</evidence>
<dbReference type="SUPFAM" id="SSF75005">
    <property type="entry name" value="Arabinanase/levansucrase/invertase"/>
    <property type="match status" value="1"/>
</dbReference>
<evidence type="ECO:0000256" key="6">
    <source>
        <dbReference type="RuleBase" id="RU361187"/>
    </source>
</evidence>
<dbReference type="SUPFAM" id="SSF49899">
    <property type="entry name" value="Concanavalin A-like lectins/glucanases"/>
    <property type="match status" value="1"/>
</dbReference>
<protein>
    <submittedName>
        <fullName evidence="10">Xylan 1,4-beta-xylosidase</fullName>
    </submittedName>
</protein>
<feature type="site" description="Important for catalytic activity, responsible for pKa modulation of the active site Glu and correct orientation of both the proton donor and substrate" evidence="5">
    <location>
        <position position="169"/>
    </location>
</feature>
<evidence type="ECO:0000256" key="5">
    <source>
        <dbReference type="PIRSR" id="PIRSR606710-2"/>
    </source>
</evidence>
<evidence type="ECO:0000256" key="8">
    <source>
        <dbReference type="SAM" id="SignalP"/>
    </source>
</evidence>
<dbReference type="Gene3D" id="2.60.120.200">
    <property type="match status" value="1"/>
</dbReference>